<dbReference type="Gene3D" id="2.60.98.20">
    <property type="entry name" value="Flagellar hook protein FlgE"/>
    <property type="match status" value="1"/>
</dbReference>
<sequence length="447" mass="46791">MSISSALSAGVSGLAANSTRLANISDNISNSGTYGYKRVNTSFESMVINQARGDGFYTAGGVRASSSRAIDQRGNLVSTSHPLDIAIAGRGMLPVLDASSVRAGEGTTSSNLLMTSTGAFRIDEQGYLRTDSGLVLTGWPANSDGTIPAQSRNSAGGLQPIMINASQTAAAPTTRINLGVNLPADEAVGDAAGTARKVEVEYFGNLGNSEKMEITFKPDVSGTAGARTNRWTMEIRDKAITDDPSTPDDESLIGVYTLEFDNSQSGGGTLSKVTTDAGGAYDPEKGTLTVPGANGPMTINLGRYGDSQGLTQLSTDFTSANVTKNGSPVGSLTALEIDENGSLQATYDTGFTRTLYQVPLVDVPNPNGLIAMDNQTYKISPESGAFYLWDAGDGPTGSVVGYARETSTTDVAAEMTDLIQTQRAYTSNAKIIQTVDEMLQETTNLKR</sequence>
<dbReference type="AlphaFoldDB" id="A0AAD3P493"/>
<evidence type="ECO:0000259" key="8">
    <source>
        <dbReference type="Pfam" id="PF07559"/>
    </source>
</evidence>
<keyword evidence="10" id="KW-1185">Reference proteome</keyword>
<feature type="domain" description="Flagellar basal body rod protein N-terminal" evidence="6">
    <location>
        <begin position="9"/>
        <end position="37"/>
    </location>
</feature>
<feature type="domain" description="Flagellar hook protein FlgE D2" evidence="8">
    <location>
        <begin position="186"/>
        <end position="326"/>
    </location>
</feature>
<comment type="similarity">
    <text evidence="2 5">Belongs to the flagella basal body rod proteins family.</text>
</comment>
<evidence type="ECO:0000256" key="2">
    <source>
        <dbReference type="ARBA" id="ARBA00009677"/>
    </source>
</evidence>
<dbReference type="Pfam" id="PF00460">
    <property type="entry name" value="Flg_bb_rod"/>
    <property type="match status" value="1"/>
</dbReference>
<comment type="subcellular location">
    <subcellularLocation>
        <location evidence="1 5">Bacterial flagellum basal body</location>
    </subcellularLocation>
</comment>
<keyword evidence="9" id="KW-0969">Cilium</keyword>
<keyword evidence="4 5" id="KW-0975">Bacterial flagellum</keyword>
<dbReference type="InterPro" id="IPR011491">
    <property type="entry name" value="FlgE_D2"/>
</dbReference>
<accession>A0AAD3P493</accession>
<feature type="domain" description="Flagellar basal-body/hook protein C-terminal" evidence="7">
    <location>
        <begin position="405"/>
        <end position="445"/>
    </location>
</feature>
<dbReference type="InterPro" id="IPR037925">
    <property type="entry name" value="FlgE/F/G-like"/>
</dbReference>
<dbReference type="Proteomes" id="UP001143349">
    <property type="component" value="Unassembled WGS sequence"/>
</dbReference>
<dbReference type="EMBL" id="BSFH01000099">
    <property type="protein sequence ID" value="GLK66304.1"/>
    <property type="molecule type" value="Genomic_DNA"/>
</dbReference>
<dbReference type="PANTHER" id="PTHR30435:SF1">
    <property type="entry name" value="FLAGELLAR HOOK PROTEIN FLGE"/>
    <property type="match status" value="1"/>
</dbReference>
<dbReference type="Pfam" id="PF06429">
    <property type="entry name" value="Flg_bbr_C"/>
    <property type="match status" value="1"/>
</dbReference>
<dbReference type="PANTHER" id="PTHR30435">
    <property type="entry name" value="FLAGELLAR PROTEIN"/>
    <property type="match status" value="1"/>
</dbReference>
<evidence type="ECO:0000256" key="4">
    <source>
        <dbReference type="ARBA" id="ARBA00023143"/>
    </source>
</evidence>
<evidence type="ECO:0000313" key="9">
    <source>
        <dbReference type="EMBL" id="GLK66304.1"/>
    </source>
</evidence>
<comment type="caution">
    <text evidence="9">The sequence shown here is derived from an EMBL/GenBank/DDBJ whole genome shotgun (WGS) entry which is preliminary data.</text>
</comment>
<gene>
    <name evidence="9" type="primary">flgE1</name>
    <name evidence="9" type="ORF">GCM10017635_37810</name>
</gene>
<evidence type="ECO:0000256" key="5">
    <source>
        <dbReference type="RuleBase" id="RU362116"/>
    </source>
</evidence>
<evidence type="ECO:0000256" key="1">
    <source>
        <dbReference type="ARBA" id="ARBA00004117"/>
    </source>
</evidence>
<dbReference type="InterPro" id="IPR037058">
    <property type="entry name" value="Falgellar_hook_FlgE_sf"/>
</dbReference>
<reference evidence="9" key="2">
    <citation type="submission" date="2023-01" db="EMBL/GenBank/DDBJ databases">
        <authorList>
            <person name="Sun Q."/>
            <person name="Evtushenko L."/>
        </authorList>
    </citation>
    <scope>NUCLEOTIDE SEQUENCE</scope>
    <source>
        <strain evidence="9">VKM B-2222</strain>
    </source>
</reference>
<comment type="function">
    <text evidence="5">A flexible structure which links the flagellar filament to the drive apparatus in the basal body.</text>
</comment>
<dbReference type="Pfam" id="PF07559">
    <property type="entry name" value="FlgE_D2"/>
    <property type="match status" value="1"/>
</dbReference>
<organism evidence="9 10">
    <name type="scientific">Paracoccus kondratievae</name>
    <dbReference type="NCBI Taxonomy" id="135740"/>
    <lineage>
        <taxon>Bacteria</taxon>
        <taxon>Pseudomonadati</taxon>
        <taxon>Pseudomonadota</taxon>
        <taxon>Alphaproteobacteria</taxon>
        <taxon>Rhodobacterales</taxon>
        <taxon>Paracoccaceae</taxon>
        <taxon>Paracoccus</taxon>
    </lineage>
</organism>
<dbReference type="NCBIfam" id="TIGR03506">
    <property type="entry name" value="FlgEFG_subfam"/>
    <property type="match status" value="1"/>
</dbReference>
<evidence type="ECO:0000313" key="10">
    <source>
        <dbReference type="Proteomes" id="UP001143349"/>
    </source>
</evidence>
<keyword evidence="9" id="KW-0966">Cell projection</keyword>
<evidence type="ECO:0000256" key="3">
    <source>
        <dbReference type="ARBA" id="ARBA00019015"/>
    </source>
</evidence>
<dbReference type="SUPFAM" id="SSF117143">
    <property type="entry name" value="Flagellar hook protein flgE"/>
    <property type="match status" value="1"/>
</dbReference>
<dbReference type="InterPro" id="IPR001444">
    <property type="entry name" value="Flag_bb_rod_N"/>
</dbReference>
<dbReference type="GO" id="GO:0071978">
    <property type="term" value="P:bacterial-type flagellum-dependent swarming motility"/>
    <property type="evidence" value="ECO:0007669"/>
    <property type="project" value="TreeGrafter"/>
</dbReference>
<dbReference type="GO" id="GO:0009425">
    <property type="term" value="C:bacterial-type flagellum basal body"/>
    <property type="evidence" value="ECO:0007669"/>
    <property type="project" value="UniProtKB-SubCell"/>
</dbReference>
<proteinExistence type="inferred from homology"/>
<dbReference type="GO" id="GO:0005829">
    <property type="term" value="C:cytosol"/>
    <property type="evidence" value="ECO:0007669"/>
    <property type="project" value="TreeGrafter"/>
</dbReference>
<protein>
    <recommendedName>
        <fullName evidence="3 5">Flagellar hook protein FlgE</fullName>
    </recommendedName>
</protein>
<reference evidence="9" key="1">
    <citation type="journal article" date="2014" name="Int. J. Syst. Evol. Microbiol.">
        <title>Complete genome sequence of Corynebacterium casei LMG S-19264T (=DSM 44701T), isolated from a smear-ripened cheese.</title>
        <authorList>
            <consortium name="US DOE Joint Genome Institute (JGI-PGF)"/>
            <person name="Walter F."/>
            <person name="Albersmeier A."/>
            <person name="Kalinowski J."/>
            <person name="Ruckert C."/>
        </authorList>
    </citation>
    <scope>NUCLEOTIDE SEQUENCE</scope>
    <source>
        <strain evidence="9">VKM B-2222</strain>
    </source>
</reference>
<evidence type="ECO:0000259" key="7">
    <source>
        <dbReference type="Pfam" id="PF06429"/>
    </source>
</evidence>
<dbReference type="GO" id="GO:0009424">
    <property type="term" value="C:bacterial-type flagellum hook"/>
    <property type="evidence" value="ECO:0007669"/>
    <property type="project" value="TreeGrafter"/>
</dbReference>
<evidence type="ECO:0000259" key="6">
    <source>
        <dbReference type="Pfam" id="PF00460"/>
    </source>
</evidence>
<dbReference type="InterPro" id="IPR020013">
    <property type="entry name" value="Flagellar_FlgE/F/G"/>
</dbReference>
<name>A0AAD3P493_9RHOB</name>
<dbReference type="InterPro" id="IPR010930">
    <property type="entry name" value="Flg_bb/hook_C_dom"/>
</dbReference>
<dbReference type="RefSeq" id="WP_085502020.1">
    <property type="nucleotide sequence ID" value="NZ_BSFH01000099.1"/>
</dbReference>
<keyword evidence="9" id="KW-0282">Flagellum</keyword>